<feature type="signal peptide" evidence="1">
    <location>
        <begin position="1"/>
        <end position="18"/>
    </location>
</feature>
<evidence type="ECO:0000313" key="2">
    <source>
        <dbReference type="EMBL" id="OJJ87803.1"/>
    </source>
</evidence>
<feature type="chain" id="PRO_5013335955" description="Secreted protein" evidence="1">
    <location>
        <begin position="19"/>
        <end position="74"/>
    </location>
</feature>
<name>A0A1L9VV64_ASPGL</name>
<dbReference type="EMBL" id="KV878890">
    <property type="protein sequence ID" value="OJJ87803.1"/>
    <property type="molecule type" value="Genomic_DNA"/>
</dbReference>
<dbReference type="GeneID" id="34461949"/>
<evidence type="ECO:0008006" key="4">
    <source>
        <dbReference type="Google" id="ProtNLM"/>
    </source>
</evidence>
<keyword evidence="1" id="KW-0732">Signal</keyword>
<protein>
    <recommendedName>
        <fullName evidence="4">Secreted protein</fullName>
    </recommendedName>
</protein>
<keyword evidence="3" id="KW-1185">Reference proteome</keyword>
<proteinExistence type="predicted"/>
<evidence type="ECO:0000313" key="3">
    <source>
        <dbReference type="Proteomes" id="UP000184300"/>
    </source>
</evidence>
<dbReference type="AlphaFoldDB" id="A0A1L9VV64"/>
<reference evidence="3" key="1">
    <citation type="journal article" date="2017" name="Genome Biol.">
        <title>Comparative genomics reveals high biological diversity and specific adaptations in the industrially and medically important fungal genus Aspergillus.</title>
        <authorList>
            <person name="de Vries R.P."/>
            <person name="Riley R."/>
            <person name="Wiebenga A."/>
            <person name="Aguilar-Osorio G."/>
            <person name="Amillis S."/>
            <person name="Uchima C.A."/>
            <person name="Anderluh G."/>
            <person name="Asadollahi M."/>
            <person name="Askin M."/>
            <person name="Barry K."/>
            <person name="Battaglia E."/>
            <person name="Bayram O."/>
            <person name="Benocci T."/>
            <person name="Braus-Stromeyer S.A."/>
            <person name="Caldana C."/>
            <person name="Canovas D."/>
            <person name="Cerqueira G.C."/>
            <person name="Chen F."/>
            <person name="Chen W."/>
            <person name="Choi C."/>
            <person name="Clum A."/>
            <person name="Dos Santos R.A."/>
            <person name="Damasio A.R."/>
            <person name="Diallinas G."/>
            <person name="Emri T."/>
            <person name="Fekete E."/>
            <person name="Flipphi M."/>
            <person name="Freyberg S."/>
            <person name="Gallo A."/>
            <person name="Gournas C."/>
            <person name="Habgood R."/>
            <person name="Hainaut M."/>
            <person name="Harispe M.L."/>
            <person name="Henrissat B."/>
            <person name="Hilden K.S."/>
            <person name="Hope R."/>
            <person name="Hossain A."/>
            <person name="Karabika E."/>
            <person name="Karaffa L."/>
            <person name="Karanyi Z."/>
            <person name="Krasevec N."/>
            <person name="Kuo A."/>
            <person name="Kusch H."/>
            <person name="LaButti K."/>
            <person name="Lagendijk E.L."/>
            <person name="Lapidus A."/>
            <person name="Levasseur A."/>
            <person name="Lindquist E."/>
            <person name="Lipzen A."/>
            <person name="Logrieco A.F."/>
            <person name="MacCabe A."/>
            <person name="Maekelae M.R."/>
            <person name="Malavazi I."/>
            <person name="Melin P."/>
            <person name="Meyer V."/>
            <person name="Mielnichuk N."/>
            <person name="Miskei M."/>
            <person name="Molnar A.P."/>
            <person name="Mule G."/>
            <person name="Ngan C.Y."/>
            <person name="Orejas M."/>
            <person name="Orosz E."/>
            <person name="Ouedraogo J.P."/>
            <person name="Overkamp K.M."/>
            <person name="Park H.-S."/>
            <person name="Perrone G."/>
            <person name="Piumi F."/>
            <person name="Punt P.J."/>
            <person name="Ram A.F."/>
            <person name="Ramon A."/>
            <person name="Rauscher S."/>
            <person name="Record E."/>
            <person name="Riano-Pachon D.M."/>
            <person name="Robert V."/>
            <person name="Roehrig J."/>
            <person name="Ruller R."/>
            <person name="Salamov A."/>
            <person name="Salih N.S."/>
            <person name="Samson R.A."/>
            <person name="Sandor E."/>
            <person name="Sanguinetti M."/>
            <person name="Schuetze T."/>
            <person name="Sepcic K."/>
            <person name="Shelest E."/>
            <person name="Sherlock G."/>
            <person name="Sophianopoulou V."/>
            <person name="Squina F.M."/>
            <person name="Sun H."/>
            <person name="Susca A."/>
            <person name="Todd R.B."/>
            <person name="Tsang A."/>
            <person name="Unkles S.E."/>
            <person name="van de Wiele N."/>
            <person name="van Rossen-Uffink D."/>
            <person name="Oliveira J.V."/>
            <person name="Vesth T.C."/>
            <person name="Visser J."/>
            <person name="Yu J.-H."/>
            <person name="Zhou M."/>
            <person name="Andersen M.R."/>
            <person name="Archer D.B."/>
            <person name="Baker S.E."/>
            <person name="Benoit I."/>
            <person name="Brakhage A.A."/>
            <person name="Braus G.H."/>
            <person name="Fischer R."/>
            <person name="Frisvad J.C."/>
            <person name="Goldman G.H."/>
            <person name="Houbraken J."/>
            <person name="Oakley B."/>
            <person name="Pocsi I."/>
            <person name="Scazzocchio C."/>
            <person name="Seiboth B."/>
            <person name="vanKuyk P.A."/>
            <person name="Wortman J."/>
            <person name="Dyer P.S."/>
            <person name="Grigoriev I.V."/>
        </authorList>
    </citation>
    <scope>NUCLEOTIDE SEQUENCE [LARGE SCALE GENOMIC DNA]</scope>
    <source>
        <strain evidence="3">CBS 516.65</strain>
    </source>
</reference>
<accession>A0A1L9VV64</accession>
<sequence>MLLFLLPLLLLLFGLTLAMLPCELRQPAGYRRFICLSYRRPRMIDNATCSPFRQHQQPQHNNPDFDIDFNLDHL</sequence>
<dbReference type="VEuPathDB" id="FungiDB:ASPGLDRAFT_42871"/>
<evidence type="ECO:0000256" key="1">
    <source>
        <dbReference type="SAM" id="SignalP"/>
    </source>
</evidence>
<dbReference type="RefSeq" id="XP_022404486.1">
    <property type="nucleotide sequence ID" value="XM_022545688.1"/>
</dbReference>
<organism evidence="2 3">
    <name type="scientific">Aspergillus glaucus CBS 516.65</name>
    <dbReference type="NCBI Taxonomy" id="1160497"/>
    <lineage>
        <taxon>Eukaryota</taxon>
        <taxon>Fungi</taxon>
        <taxon>Dikarya</taxon>
        <taxon>Ascomycota</taxon>
        <taxon>Pezizomycotina</taxon>
        <taxon>Eurotiomycetes</taxon>
        <taxon>Eurotiomycetidae</taxon>
        <taxon>Eurotiales</taxon>
        <taxon>Aspergillaceae</taxon>
        <taxon>Aspergillus</taxon>
        <taxon>Aspergillus subgen. Aspergillus</taxon>
    </lineage>
</organism>
<gene>
    <name evidence="2" type="ORF">ASPGLDRAFT_42871</name>
</gene>
<dbReference type="Proteomes" id="UP000184300">
    <property type="component" value="Unassembled WGS sequence"/>
</dbReference>